<dbReference type="Proteomes" id="UP001557470">
    <property type="component" value="Unassembled WGS sequence"/>
</dbReference>
<dbReference type="AlphaFoldDB" id="A0ABD0X2D1"/>
<dbReference type="Gene3D" id="1.10.150.50">
    <property type="entry name" value="Transcription Factor, Ets-1"/>
    <property type="match status" value="1"/>
</dbReference>
<dbReference type="EMBL" id="JAGEUA010000003">
    <property type="protein sequence ID" value="KAL0993421.1"/>
    <property type="molecule type" value="Genomic_DNA"/>
</dbReference>
<proteinExistence type="predicted"/>
<evidence type="ECO:0000259" key="2">
    <source>
        <dbReference type="Pfam" id="PF00350"/>
    </source>
</evidence>
<evidence type="ECO:0000313" key="3">
    <source>
        <dbReference type="EMBL" id="KAL0993421.1"/>
    </source>
</evidence>
<dbReference type="InterPro" id="IPR027417">
    <property type="entry name" value="P-loop_NTPase"/>
</dbReference>
<feature type="domain" description="Dynamin N-terminal" evidence="2">
    <location>
        <begin position="150"/>
        <end position="375"/>
    </location>
</feature>
<accession>A0ABD0X2D1</accession>
<comment type="caution">
    <text evidence="3">The sequence shown here is derived from an EMBL/GenBank/DDBJ whole genome shotgun (WGS) entry which is preliminary data.</text>
</comment>
<organism evidence="3 4">
    <name type="scientific">Umbra pygmaea</name>
    <name type="common">Eastern mudminnow</name>
    <dbReference type="NCBI Taxonomy" id="75934"/>
    <lineage>
        <taxon>Eukaryota</taxon>
        <taxon>Metazoa</taxon>
        <taxon>Chordata</taxon>
        <taxon>Craniata</taxon>
        <taxon>Vertebrata</taxon>
        <taxon>Euteleostomi</taxon>
        <taxon>Actinopterygii</taxon>
        <taxon>Neopterygii</taxon>
        <taxon>Teleostei</taxon>
        <taxon>Protacanthopterygii</taxon>
        <taxon>Esociformes</taxon>
        <taxon>Umbridae</taxon>
        <taxon>Umbra</taxon>
    </lineage>
</organism>
<dbReference type="Pfam" id="PF00350">
    <property type="entry name" value="Dynamin_N"/>
    <property type="match status" value="1"/>
</dbReference>
<dbReference type="InterPro" id="IPR045063">
    <property type="entry name" value="Dynamin_N"/>
</dbReference>
<protein>
    <recommendedName>
        <fullName evidence="2">Dynamin N-terminal domain-containing protein</fullName>
    </recommendedName>
</protein>
<evidence type="ECO:0000313" key="4">
    <source>
        <dbReference type="Proteomes" id="UP001557470"/>
    </source>
</evidence>
<evidence type="ECO:0000256" key="1">
    <source>
        <dbReference type="SAM" id="MobiDB-lite"/>
    </source>
</evidence>
<dbReference type="Gene3D" id="3.40.50.300">
    <property type="entry name" value="P-loop containing nucleotide triphosphate hydrolases"/>
    <property type="match status" value="2"/>
</dbReference>
<keyword evidence="4" id="KW-1185">Reference proteome</keyword>
<dbReference type="InterPro" id="IPR053082">
    <property type="entry name" value="Nuclear_GTPase_SLIP-GC"/>
</dbReference>
<dbReference type="InterPro" id="IPR013761">
    <property type="entry name" value="SAM/pointed_sf"/>
</dbReference>
<dbReference type="PANTHER" id="PTHR47308">
    <property type="entry name" value="NUCLEAR GTPASE SLIP-GC"/>
    <property type="match status" value="1"/>
</dbReference>
<reference evidence="3 4" key="1">
    <citation type="submission" date="2024-06" db="EMBL/GenBank/DDBJ databases">
        <authorList>
            <person name="Pan Q."/>
            <person name="Wen M."/>
            <person name="Jouanno E."/>
            <person name="Zahm M."/>
            <person name="Klopp C."/>
            <person name="Cabau C."/>
            <person name="Louis A."/>
            <person name="Berthelot C."/>
            <person name="Parey E."/>
            <person name="Roest Crollius H."/>
            <person name="Montfort J."/>
            <person name="Robinson-Rechavi M."/>
            <person name="Bouchez O."/>
            <person name="Lampietro C."/>
            <person name="Lopez Roques C."/>
            <person name="Donnadieu C."/>
            <person name="Postlethwait J."/>
            <person name="Bobe J."/>
            <person name="Verreycken H."/>
            <person name="Guiguen Y."/>
        </authorList>
    </citation>
    <scope>NUCLEOTIDE SEQUENCE [LARGE SCALE GENOMIC DNA]</scope>
    <source>
        <strain evidence="3">Up_M1</strain>
        <tissue evidence="3">Testis</tissue>
    </source>
</reference>
<gene>
    <name evidence="3" type="ORF">UPYG_G00107640</name>
</gene>
<dbReference type="PANTHER" id="PTHR47308:SF1">
    <property type="entry name" value="NUCLEAR GTPASE SLIP-GC"/>
    <property type="match status" value="1"/>
</dbReference>
<name>A0ABD0X2D1_UMBPY</name>
<feature type="region of interest" description="Disordered" evidence="1">
    <location>
        <begin position="64"/>
        <end position="102"/>
    </location>
</feature>
<sequence length="801" mass="91915">MASSDFVRDTLTKWKLSNLIKIFEDQEINEESFLLLTERDIECLIPTIGPRIIFRNRHNALVKNMPSTSMKTPLPGKRKSDVTDANKQSKKQTHHATSGTIASLDSEKNTVKKIMENVRSKLDEIKPSTKLTDFLRDKIKTLEKDRKQIVGVFGKTGSGKSSLINAILGVNLLPSGAQGACTTVMIQMEANMTNDQYIAEVEFITMEDWRNELWPIVQDKSCEAKEDKDKEHDEEEDCIYDDEKITALYGKDAYGKDVEEIMDRKNFSEVPEFYLSRRKLISCNTAEELSEKITYFTRSDTESVPFKQHYWPLVKCLTIKVPNCNELLEHVVLVDLPGNGDCNKSRDEMWKSFVGNCSAVWIVSDISRAASEIEAWDILDNTVSLLGPGGECRSIRFICTKTDDIGDNENADEHNWILTRNESTKKKVKETFNKRKNVKKHFSGGEEFFQVLTVSSTEYRMRNILEQEETEIPKLKAFLRNLNDHSTRYSDLIAGAYGIISLIHGAKSSDMTSSKEDVCKVLEQRLKEKLESIGQYMEKPYKDFDQCLLQGVQKSEESCEKLINEVLRGKKGGRFQIMMSICNHDGVYKPKGKNRREINMNERLASCMRHCIDESFTLYFPNDKCGPIKAEIENFTLDTNSLLGGHQSMSLHLTFLKTEEKELKAELIYDLIKKKKEIYFTLNNSIKDSMNVSYRRAAEYKGSEALKRMKEELHQHAKKDHIFQKAKNKMLDQLIKLKDHIVMQLMFKIQESLEISLKTPDSSLLPDVTEDYNKIKELMNMLDSQTNPTAFPTQSVQGPTY</sequence>
<dbReference type="SUPFAM" id="SSF52540">
    <property type="entry name" value="P-loop containing nucleoside triphosphate hydrolases"/>
    <property type="match status" value="1"/>
</dbReference>